<dbReference type="EMBL" id="MAQA01000003">
    <property type="protein sequence ID" value="OCI32787.1"/>
    <property type="molecule type" value="Genomic_DNA"/>
</dbReference>
<gene>
    <name evidence="1" type="ORF">OERS_03790</name>
</gene>
<dbReference type="Proteomes" id="UP000093412">
    <property type="component" value="Unassembled WGS sequence"/>
</dbReference>
<dbReference type="RefSeq" id="WP_068623936.1">
    <property type="nucleotide sequence ID" value="NZ_MAQA01000003.1"/>
</dbReference>
<name>A0ABX2Y866_9CELL</name>
<comment type="caution">
    <text evidence="1">The sequence shown here is derived from an EMBL/GenBank/DDBJ whole genome shotgun (WGS) entry which is preliminary data.</text>
</comment>
<proteinExistence type="predicted"/>
<keyword evidence="2" id="KW-1185">Reference proteome</keyword>
<protein>
    <submittedName>
        <fullName evidence="1">Uncharacterized protein</fullName>
    </submittedName>
</protein>
<organism evidence="1 2">
    <name type="scientific">Oerskovia enterophila</name>
    <dbReference type="NCBI Taxonomy" id="43678"/>
    <lineage>
        <taxon>Bacteria</taxon>
        <taxon>Bacillati</taxon>
        <taxon>Actinomycetota</taxon>
        <taxon>Actinomycetes</taxon>
        <taxon>Micrococcales</taxon>
        <taxon>Cellulomonadaceae</taxon>
        <taxon>Oerskovia</taxon>
    </lineage>
</organism>
<evidence type="ECO:0000313" key="2">
    <source>
        <dbReference type="Proteomes" id="UP000093412"/>
    </source>
</evidence>
<reference evidence="1 2" key="1">
    <citation type="submission" date="2016-06" db="EMBL/GenBank/DDBJ databases">
        <title>Genome sequence of Oerskovia enterophila DSM 43852.</title>
        <authorList>
            <person name="Poehlein A."/>
            <person name="Jag V."/>
            <person name="Bengelsdorf F.R."/>
            <person name="Daniel R."/>
            <person name="Duerre P."/>
        </authorList>
    </citation>
    <scope>NUCLEOTIDE SEQUENCE [LARGE SCALE GENOMIC DNA]</scope>
    <source>
        <strain evidence="1 2">DSM 43852</strain>
    </source>
</reference>
<sequence length="92" mass="9777">MTEPSRPPGSSSRIAVAARIVNAYQDDDIDDLESYIEQIPIAQVLAGLVELASHLSEMACAGRTDGSTPEDILDVLVKAVEEHDNPASPTTT</sequence>
<evidence type="ECO:0000313" key="1">
    <source>
        <dbReference type="EMBL" id="OCI32787.1"/>
    </source>
</evidence>
<accession>A0ABX2Y866</accession>